<dbReference type="AlphaFoldDB" id="Q8MWB8"/>
<accession>Q8MWB8</accession>
<name>Q8MWB8_PENMO</name>
<protein>
    <submittedName>
        <fullName evidence="1">Serum albumin-like protein</fullName>
    </submittedName>
</protein>
<evidence type="ECO:0000313" key="1">
    <source>
        <dbReference type="EMBL" id="AAM73802.1"/>
    </source>
</evidence>
<sequence length="50" mass="5563">MTCWLTVFYESKSYCAAVIHTVGPRICSVPAITGGSRRQIHMARRGGHKK</sequence>
<organism evidence="1">
    <name type="scientific">Penaeus monodon</name>
    <name type="common">Giant tiger prawn</name>
    <dbReference type="NCBI Taxonomy" id="6687"/>
    <lineage>
        <taxon>Eukaryota</taxon>
        <taxon>Metazoa</taxon>
        <taxon>Ecdysozoa</taxon>
        <taxon>Arthropoda</taxon>
        <taxon>Crustacea</taxon>
        <taxon>Multicrustacea</taxon>
        <taxon>Malacostraca</taxon>
        <taxon>Eumalacostraca</taxon>
        <taxon>Eucarida</taxon>
        <taxon>Decapoda</taxon>
        <taxon>Dendrobranchiata</taxon>
        <taxon>Penaeoidea</taxon>
        <taxon>Penaeidae</taxon>
        <taxon>Penaeus</taxon>
    </lineage>
</organism>
<reference evidence="1" key="1">
    <citation type="submission" date="2001-11" db="EMBL/GenBank/DDBJ databases">
        <title>Molecular cloning and sequencing of cDNA's of black tiger shrimp haemocytes.</title>
        <authorList>
            <person name="Thepparit C."/>
            <person name="Sonthayanon B."/>
        </authorList>
    </citation>
    <scope>NUCLEOTIDE SEQUENCE</scope>
</reference>
<proteinExistence type="evidence at transcript level"/>
<dbReference type="EMBL" id="AF445316">
    <property type="protein sequence ID" value="AAM73802.1"/>
    <property type="molecule type" value="mRNA"/>
</dbReference>